<feature type="non-terminal residue" evidence="1">
    <location>
        <position position="1"/>
    </location>
</feature>
<comment type="caution">
    <text evidence="1">The sequence shown here is derived from an EMBL/GenBank/DDBJ whole genome shotgun (WGS) entry which is preliminary data.</text>
</comment>
<dbReference type="OrthoDB" id="289038at2759"/>
<protein>
    <submittedName>
        <fullName evidence="1">Uncharacterized protein</fullName>
    </submittedName>
</protein>
<keyword evidence="2" id="KW-1185">Reference proteome</keyword>
<dbReference type="EMBL" id="SGJD01001357">
    <property type="protein sequence ID" value="KAB0400400.1"/>
    <property type="molecule type" value="Genomic_DNA"/>
</dbReference>
<reference evidence="1 2" key="1">
    <citation type="journal article" date="2019" name="PLoS ONE">
        <title>Genomic analyses reveal an absence of contemporary introgressive admixture between fin whales and blue whales, despite known hybrids.</title>
        <authorList>
            <person name="Westbury M.V."/>
            <person name="Petersen B."/>
            <person name="Lorenzen E.D."/>
        </authorList>
    </citation>
    <scope>NUCLEOTIDE SEQUENCE [LARGE SCALE GENOMIC DNA]</scope>
    <source>
        <strain evidence="1">FinWhale-01</strain>
    </source>
</reference>
<gene>
    <name evidence="1" type="ORF">E2I00_007062</name>
</gene>
<evidence type="ECO:0000313" key="2">
    <source>
        <dbReference type="Proteomes" id="UP000437017"/>
    </source>
</evidence>
<evidence type="ECO:0000313" key="1">
    <source>
        <dbReference type="EMBL" id="KAB0400400.1"/>
    </source>
</evidence>
<dbReference type="Proteomes" id="UP000437017">
    <property type="component" value="Unassembled WGS sequence"/>
</dbReference>
<name>A0A6A1PXS1_BALPH</name>
<organism evidence="1 2">
    <name type="scientific">Balaenoptera physalus</name>
    <name type="common">Fin whale</name>
    <name type="synonym">Balaena physalus</name>
    <dbReference type="NCBI Taxonomy" id="9770"/>
    <lineage>
        <taxon>Eukaryota</taxon>
        <taxon>Metazoa</taxon>
        <taxon>Chordata</taxon>
        <taxon>Craniata</taxon>
        <taxon>Vertebrata</taxon>
        <taxon>Euteleostomi</taxon>
        <taxon>Mammalia</taxon>
        <taxon>Eutheria</taxon>
        <taxon>Laurasiatheria</taxon>
        <taxon>Artiodactyla</taxon>
        <taxon>Whippomorpha</taxon>
        <taxon>Cetacea</taxon>
        <taxon>Mysticeti</taxon>
        <taxon>Balaenopteridae</taxon>
        <taxon>Balaenoptera</taxon>
    </lineage>
</organism>
<accession>A0A6A1PXS1</accession>
<proteinExistence type="predicted"/>
<dbReference type="AlphaFoldDB" id="A0A6A1PXS1"/>
<sequence>PKLSEPAIATNHNKQALLSFWYNVCADCPENIRLIVQNPVVTKNIAFNYILADHDDQDVVLFNRGMLPAYYGILRLCCEQSPAFTRQLASHQNIQWAFKNLTPHASQYPGAVEELFNLMQLFIAQRPDMREEELEDIKQFKKTTISCYLRCLDGRSCWTTLISEGMGTIILTFKEE</sequence>